<proteinExistence type="predicted"/>
<evidence type="ECO:0000256" key="1">
    <source>
        <dbReference type="SAM" id="MobiDB-lite"/>
    </source>
</evidence>
<feature type="compositionally biased region" description="Low complexity" evidence="1">
    <location>
        <begin position="10"/>
        <end position="25"/>
    </location>
</feature>
<feature type="compositionally biased region" description="Polar residues" evidence="1">
    <location>
        <begin position="291"/>
        <end position="301"/>
    </location>
</feature>
<keyword evidence="3" id="KW-1185">Reference proteome</keyword>
<name>A0A0D0UT12_9TREE</name>
<feature type="region of interest" description="Disordered" evidence="1">
    <location>
        <begin position="48"/>
        <end position="85"/>
    </location>
</feature>
<feature type="region of interest" description="Disordered" evidence="1">
    <location>
        <begin position="1"/>
        <end position="31"/>
    </location>
</feature>
<organism evidence="2 3">
    <name type="scientific">Cryptococcus deuterogattii Ram5</name>
    <dbReference type="NCBI Taxonomy" id="1296110"/>
    <lineage>
        <taxon>Eukaryota</taxon>
        <taxon>Fungi</taxon>
        <taxon>Dikarya</taxon>
        <taxon>Basidiomycota</taxon>
        <taxon>Agaricomycotina</taxon>
        <taxon>Tremellomycetes</taxon>
        <taxon>Tremellales</taxon>
        <taxon>Cryptococcaceae</taxon>
        <taxon>Cryptococcus</taxon>
        <taxon>Cryptococcus gattii species complex</taxon>
    </lineage>
</organism>
<dbReference type="Proteomes" id="UP000053392">
    <property type="component" value="Unassembled WGS sequence"/>
</dbReference>
<dbReference type="HOGENOM" id="CLU_776160_0_0_1"/>
<protein>
    <submittedName>
        <fullName evidence="2">Uncharacterized protein</fullName>
    </submittedName>
</protein>
<reference evidence="2 3" key="1">
    <citation type="submission" date="2015-01" db="EMBL/GenBank/DDBJ databases">
        <title>The Genome Sequence of Cryptococcus gattii Ram5.</title>
        <authorList>
            <consortium name="The Broad Institute Genomics Platform"/>
            <person name="Cuomo C."/>
            <person name="Litvintseva A."/>
            <person name="Chen Y."/>
            <person name="Heitman J."/>
            <person name="Sun S."/>
            <person name="Springer D."/>
            <person name="Dromer F."/>
            <person name="Young S."/>
            <person name="Zeng Q."/>
            <person name="Gargeya S."/>
            <person name="Abouelleil A."/>
            <person name="Alvarado L."/>
            <person name="Chapman S.B."/>
            <person name="Gainer-Dewar J."/>
            <person name="Goldberg J."/>
            <person name="Griggs A."/>
            <person name="Gujja S."/>
            <person name="Hansen M."/>
            <person name="Howarth C."/>
            <person name="Imamovic A."/>
            <person name="Larimer J."/>
            <person name="Murphy C."/>
            <person name="Naylor J."/>
            <person name="Pearson M."/>
            <person name="Priest M."/>
            <person name="Roberts A."/>
            <person name="Saif S."/>
            <person name="Shea T."/>
            <person name="Sykes S."/>
            <person name="Wortman J."/>
            <person name="Nusbaum C."/>
            <person name="Birren B."/>
        </authorList>
    </citation>
    <scope>NUCLEOTIDE SEQUENCE [LARGE SCALE GENOMIC DNA]</scope>
    <source>
        <strain evidence="2 3">Ram5</strain>
    </source>
</reference>
<gene>
    <name evidence="2" type="ORF">I313_05920</name>
</gene>
<sequence length="358" mass="39245">MMMTSPLVQSHSRPISHTPSPTSSPKLVPVPSTMASISLPLSSSALSALPSTTTSQNTLNQSTPTRSFARGPQARPYGPPALRKKELDGDTKRFAELVVETVEERRRLFLASSSPVSRGRTLEGEKGSIETVENVQFQDVHHGARNSERRGTQGRLMSSSWEAERADLIVDYPVWSPGCFQDLSTLQSLREKTLSHIHLLLSHLQNVHNIHATYRLLARSAVSFPTTNPSPFHHGWGCIRLAPCASQEQGRAGAKVRRASLVHARRPPLSFSPERKMNDSAVIDSDDEDSSPQMSPRTTTADVKLREGFFNGSASGSEDEDEEEVADVVVAREIEKRGGKEGMAFLMTLFGQPAIILT</sequence>
<feature type="compositionally biased region" description="Low complexity" evidence="1">
    <location>
        <begin position="48"/>
        <end position="65"/>
    </location>
</feature>
<dbReference type="EMBL" id="KN847911">
    <property type="protein sequence ID" value="KIR38346.1"/>
    <property type="molecule type" value="Genomic_DNA"/>
</dbReference>
<feature type="region of interest" description="Disordered" evidence="1">
    <location>
        <begin position="267"/>
        <end position="325"/>
    </location>
</feature>
<accession>A0A0D0UT12</accession>
<dbReference type="OrthoDB" id="2575571at2759"/>
<dbReference type="AlphaFoldDB" id="A0A0D0UT12"/>
<evidence type="ECO:0000313" key="2">
    <source>
        <dbReference type="EMBL" id="KIR38346.1"/>
    </source>
</evidence>
<evidence type="ECO:0000313" key="3">
    <source>
        <dbReference type="Proteomes" id="UP000053392"/>
    </source>
</evidence>